<sequence>PSIGIFFFLPYILKSGILDVVKRCALPESSDIDSTGACLSMLLLKLIGNKRLSHIGAYDQEPGFGSFAGLNVLPKQTYMNTYSCRCSETQLMELQKDIISLLQKSYPAFYKSDFINLDFHSIPHYGEKSQMEKVWCGARGKSMKGANTIVAQDSQSNMLIYTKADILRREESNEIKKFVNYWKTIKGDVNETLVFDCKLTTYNILDELSDDHVKFITLRKRNATILKDTVLIPKKEWKKIYLNIPKRKHKRISVHEKTVKLRGCKNTFRQIIIKDHGRLNPTFIVTNNEKLPLKDVLKVYAKRWRVENKLAEMISFFNLNAPFITAYDSHSF</sequence>
<dbReference type="AlphaFoldDB" id="A0A3B1CY77"/>
<evidence type="ECO:0000313" key="2">
    <source>
        <dbReference type="EMBL" id="VAX34839.1"/>
    </source>
</evidence>
<gene>
    <name evidence="2" type="ORF">MNBD_UNCLBAC01-1478</name>
</gene>
<protein>
    <recommendedName>
        <fullName evidence="1">Transposase IS4-like domain-containing protein</fullName>
    </recommendedName>
</protein>
<reference evidence="2" key="1">
    <citation type="submission" date="2018-06" db="EMBL/GenBank/DDBJ databases">
        <authorList>
            <person name="Zhirakovskaya E."/>
        </authorList>
    </citation>
    <scope>NUCLEOTIDE SEQUENCE</scope>
</reference>
<dbReference type="GO" id="GO:0006313">
    <property type="term" value="P:DNA transposition"/>
    <property type="evidence" value="ECO:0007669"/>
    <property type="project" value="InterPro"/>
</dbReference>
<proteinExistence type="predicted"/>
<feature type="domain" description="Transposase IS4-like" evidence="1">
    <location>
        <begin position="117"/>
        <end position="320"/>
    </location>
</feature>
<dbReference type="GO" id="GO:0003677">
    <property type="term" value="F:DNA binding"/>
    <property type="evidence" value="ECO:0007669"/>
    <property type="project" value="InterPro"/>
</dbReference>
<dbReference type="Pfam" id="PF01609">
    <property type="entry name" value="DDE_Tnp_1"/>
    <property type="match status" value="1"/>
</dbReference>
<dbReference type="InterPro" id="IPR002559">
    <property type="entry name" value="Transposase_11"/>
</dbReference>
<dbReference type="EMBL" id="UOGJ01000009">
    <property type="protein sequence ID" value="VAX34839.1"/>
    <property type="molecule type" value="Genomic_DNA"/>
</dbReference>
<accession>A0A3B1CY77</accession>
<dbReference type="GO" id="GO:0004803">
    <property type="term" value="F:transposase activity"/>
    <property type="evidence" value="ECO:0007669"/>
    <property type="project" value="InterPro"/>
</dbReference>
<feature type="non-terminal residue" evidence="2">
    <location>
        <position position="1"/>
    </location>
</feature>
<evidence type="ECO:0000259" key="1">
    <source>
        <dbReference type="Pfam" id="PF01609"/>
    </source>
</evidence>
<organism evidence="2">
    <name type="scientific">hydrothermal vent metagenome</name>
    <dbReference type="NCBI Taxonomy" id="652676"/>
    <lineage>
        <taxon>unclassified sequences</taxon>
        <taxon>metagenomes</taxon>
        <taxon>ecological metagenomes</taxon>
    </lineage>
</organism>
<name>A0A3B1CY77_9ZZZZ</name>